<evidence type="ECO:0000313" key="2">
    <source>
        <dbReference type="Proteomes" id="UP000007129"/>
    </source>
</evidence>
<proteinExistence type="predicted"/>
<name>K2S2V7_MACPH</name>
<dbReference type="InParanoid" id="K2S2V7"/>
<dbReference type="AlphaFoldDB" id="K2S2V7"/>
<accession>K2S2V7</accession>
<reference evidence="1 2" key="1">
    <citation type="journal article" date="2012" name="BMC Genomics">
        <title>Tools to kill: Genome of one of the most destructive plant pathogenic fungi Macrophomina phaseolina.</title>
        <authorList>
            <person name="Islam M.S."/>
            <person name="Haque M.S."/>
            <person name="Islam M.M."/>
            <person name="Emdad E.M."/>
            <person name="Halim A."/>
            <person name="Hossen Q.M.M."/>
            <person name="Hossain M.Z."/>
            <person name="Ahmed B."/>
            <person name="Rahim S."/>
            <person name="Rahman M.S."/>
            <person name="Alam M.M."/>
            <person name="Hou S."/>
            <person name="Wan X."/>
            <person name="Saito J.A."/>
            <person name="Alam M."/>
        </authorList>
    </citation>
    <scope>NUCLEOTIDE SEQUENCE [LARGE SCALE GENOMIC DNA]</scope>
    <source>
        <strain evidence="1 2">MS6</strain>
    </source>
</reference>
<protein>
    <submittedName>
        <fullName evidence="1">Uncharacterized protein</fullName>
    </submittedName>
</protein>
<dbReference type="HOGENOM" id="CLU_1768438_0_0_1"/>
<dbReference type="Proteomes" id="UP000007129">
    <property type="component" value="Unassembled WGS sequence"/>
</dbReference>
<comment type="caution">
    <text evidence="1">The sequence shown here is derived from an EMBL/GenBank/DDBJ whole genome shotgun (WGS) entry which is preliminary data.</text>
</comment>
<dbReference type="VEuPathDB" id="FungiDB:MPH_01295"/>
<organism evidence="1 2">
    <name type="scientific">Macrophomina phaseolina (strain MS6)</name>
    <name type="common">Charcoal rot fungus</name>
    <dbReference type="NCBI Taxonomy" id="1126212"/>
    <lineage>
        <taxon>Eukaryota</taxon>
        <taxon>Fungi</taxon>
        <taxon>Dikarya</taxon>
        <taxon>Ascomycota</taxon>
        <taxon>Pezizomycotina</taxon>
        <taxon>Dothideomycetes</taxon>
        <taxon>Dothideomycetes incertae sedis</taxon>
        <taxon>Botryosphaeriales</taxon>
        <taxon>Botryosphaeriaceae</taxon>
        <taxon>Macrophomina</taxon>
    </lineage>
</organism>
<dbReference type="EMBL" id="AHHD01000052">
    <property type="protein sequence ID" value="EKG21303.1"/>
    <property type="molecule type" value="Genomic_DNA"/>
</dbReference>
<evidence type="ECO:0000313" key="1">
    <source>
        <dbReference type="EMBL" id="EKG21303.1"/>
    </source>
</evidence>
<gene>
    <name evidence="1" type="ORF">MPH_01295</name>
</gene>
<sequence>MATTLLLITQHSKDLHISPEYVPCWRFLDCRSLFATHRAYFLHMPLLTSILTQAQCSSPHALHSVKITLTIKCALPSSIRVYRTGYGCAWRTCTMMPVCLASPPTGQLACIAAIRHAYPGLQSLRFRGDRIRPLAIGAIIPLRLVPD</sequence>